<evidence type="ECO:0000313" key="2">
    <source>
        <dbReference type="EMBL" id="OSC98366.1"/>
    </source>
</evidence>
<protein>
    <submittedName>
        <fullName evidence="2">Uncharacterized protein</fullName>
    </submittedName>
</protein>
<feature type="region of interest" description="Disordered" evidence="1">
    <location>
        <begin position="73"/>
        <end position="93"/>
    </location>
</feature>
<organism evidence="2 3">
    <name type="scientific">Trametes coccinea (strain BRFM310)</name>
    <name type="common">Pycnoporus coccineus</name>
    <dbReference type="NCBI Taxonomy" id="1353009"/>
    <lineage>
        <taxon>Eukaryota</taxon>
        <taxon>Fungi</taxon>
        <taxon>Dikarya</taxon>
        <taxon>Basidiomycota</taxon>
        <taxon>Agaricomycotina</taxon>
        <taxon>Agaricomycetes</taxon>
        <taxon>Polyporales</taxon>
        <taxon>Polyporaceae</taxon>
        <taxon>Trametes</taxon>
    </lineage>
</organism>
<evidence type="ECO:0000256" key="1">
    <source>
        <dbReference type="SAM" id="MobiDB-lite"/>
    </source>
</evidence>
<dbReference type="EMBL" id="KZ084139">
    <property type="protein sequence ID" value="OSC98366.1"/>
    <property type="molecule type" value="Genomic_DNA"/>
</dbReference>
<gene>
    <name evidence="2" type="ORF">PYCCODRAFT_1008171</name>
</gene>
<reference evidence="2 3" key="1">
    <citation type="journal article" date="2015" name="Biotechnol. Biofuels">
        <title>Enhanced degradation of softwood versus hardwood by the white-rot fungus Pycnoporus coccineus.</title>
        <authorList>
            <person name="Couturier M."/>
            <person name="Navarro D."/>
            <person name="Chevret D."/>
            <person name="Henrissat B."/>
            <person name="Piumi F."/>
            <person name="Ruiz-Duenas F.J."/>
            <person name="Martinez A.T."/>
            <person name="Grigoriev I.V."/>
            <person name="Riley R."/>
            <person name="Lipzen A."/>
            <person name="Berrin J.G."/>
            <person name="Master E.R."/>
            <person name="Rosso M.N."/>
        </authorList>
    </citation>
    <scope>NUCLEOTIDE SEQUENCE [LARGE SCALE GENOMIC DNA]</scope>
    <source>
        <strain evidence="2 3">BRFM310</strain>
    </source>
</reference>
<feature type="compositionally biased region" description="Low complexity" evidence="1">
    <location>
        <begin position="73"/>
        <end position="84"/>
    </location>
</feature>
<evidence type="ECO:0000313" key="3">
    <source>
        <dbReference type="Proteomes" id="UP000193067"/>
    </source>
</evidence>
<dbReference type="AlphaFoldDB" id="A0A1Y2IBA6"/>
<accession>A0A1Y2IBA6</accession>
<proteinExistence type="predicted"/>
<dbReference type="Proteomes" id="UP000193067">
    <property type="component" value="Unassembled WGS sequence"/>
</dbReference>
<keyword evidence="3" id="KW-1185">Reference proteome</keyword>
<name>A0A1Y2IBA6_TRAC3</name>
<sequence>MLLCSLSGRITSSSPDRLTVLSDTSTTLLHTGACSRLSHLATFDSAWDLDLTLVNSRLISMLRISTMTVLSSRSAGSPASPSRSHTPAPDPVLPLPALAAHADSVALSGLVPQWKASNTASSCGAPGRAMWTALPAGRLRSPGYECLELGMGDSIAAP</sequence>